<proteinExistence type="predicted"/>
<reference evidence="1" key="1">
    <citation type="journal article" date="2020" name="Nature">
        <title>Giant virus diversity and host interactions through global metagenomics.</title>
        <authorList>
            <person name="Schulz F."/>
            <person name="Roux S."/>
            <person name="Paez-Espino D."/>
            <person name="Jungbluth S."/>
            <person name="Walsh D.A."/>
            <person name="Denef V.J."/>
            <person name="McMahon K.D."/>
            <person name="Konstantinidis K.T."/>
            <person name="Eloe-Fadrosh E.A."/>
            <person name="Kyrpides N.C."/>
            <person name="Woyke T."/>
        </authorList>
    </citation>
    <scope>NUCLEOTIDE SEQUENCE</scope>
    <source>
        <strain evidence="1">GVMAG-M-3300023179-132</strain>
    </source>
</reference>
<organism evidence="1">
    <name type="scientific">viral metagenome</name>
    <dbReference type="NCBI Taxonomy" id="1070528"/>
    <lineage>
        <taxon>unclassified sequences</taxon>
        <taxon>metagenomes</taxon>
        <taxon>organismal metagenomes</taxon>
    </lineage>
</organism>
<protein>
    <submittedName>
        <fullName evidence="1">Uncharacterized protein</fullName>
    </submittedName>
</protein>
<dbReference type="PANTHER" id="PTHR31389">
    <property type="entry name" value="LD39211P"/>
    <property type="match status" value="1"/>
</dbReference>
<sequence length="306" mass="35739">MFNLKIITAANDNYILTLLDFIHSFFRLSLNLTTLIVYDLGLNNTNKDLVLELQKLYSFELKTFDYDIYPEHVNLNLYNGLYCSYAFKPIIIYNEANNKSNKGSILIWMDSANRFDIQNISSIYNLLNNKGFYSPYSNQANTIESIELNHPSCVSYFGLTKEEHHTKLFSISANLIGINYETTEGKDILDTWYNSSLLKDVIMPHGSSRNNHRQDQTILSIIVYLYQIKNNINFTYDNFGVKFWNKLDKPTTQIGYYPFGLFKKNYNHCIAIIFCKDLDEARNVYISRKGINTNDFDRLFYVSLQN</sequence>
<dbReference type="Pfam" id="PF07801">
    <property type="entry name" value="DUF1647"/>
    <property type="match status" value="1"/>
</dbReference>
<dbReference type="PANTHER" id="PTHR31389:SF4">
    <property type="entry name" value="LD39211P"/>
    <property type="match status" value="1"/>
</dbReference>
<accession>A0A6C0E8K6</accession>
<dbReference type="AlphaFoldDB" id="A0A6C0E8K6"/>
<dbReference type="InterPro" id="IPR012444">
    <property type="entry name" value="DUF1647"/>
</dbReference>
<evidence type="ECO:0000313" key="1">
    <source>
        <dbReference type="EMBL" id="QHT23755.1"/>
    </source>
</evidence>
<name>A0A6C0E8K6_9ZZZZ</name>
<dbReference type="EMBL" id="MN739735">
    <property type="protein sequence ID" value="QHT23755.1"/>
    <property type="molecule type" value="Genomic_DNA"/>
</dbReference>